<organism evidence="1 2">
    <name type="scientific">Actinomadura rudentiformis</name>
    <dbReference type="NCBI Taxonomy" id="359158"/>
    <lineage>
        <taxon>Bacteria</taxon>
        <taxon>Bacillati</taxon>
        <taxon>Actinomycetota</taxon>
        <taxon>Actinomycetes</taxon>
        <taxon>Streptosporangiales</taxon>
        <taxon>Thermomonosporaceae</taxon>
        <taxon>Actinomadura</taxon>
    </lineage>
</organism>
<dbReference type="AlphaFoldDB" id="A0A6H9YM06"/>
<accession>A0A6H9YM06</accession>
<dbReference type="Proteomes" id="UP000468735">
    <property type="component" value="Unassembled WGS sequence"/>
</dbReference>
<keyword evidence="2" id="KW-1185">Reference proteome</keyword>
<name>A0A6H9YM06_9ACTN</name>
<dbReference type="EMBL" id="WBMT01000029">
    <property type="protein sequence ID" value="KAB2340596.1"/>
    <property type="molecule type" value="Genomic_DNA"/>
</dbReference>
<evidence type="ECO:0000313" key="2">
    <source>
        <dbReference type="Proteomes" id="UP000468735"/>
    </source>
</evidence>
<proteinExistence type="predicted"/>
<dbReference type="RefSeq" id="WP_151569561.1">
    <property type="nucleotide sequence ID" value="NZ_WBMT01000029.1"/>
</dbReference>
<protein>
    <submittedName>
        <fullName evidence="1">Uncharacterized protein</fullName>
    </submittedName>
</protein>
<evidence type="ECO:0000313" key="1">
    <source>
        <dbReference type="EMBL" id="KAB2340596.1"/>
    </source>
</evidence>
<reference evidence="1 2" key="1">
    <citation type="submission" date="2019-09" db="EMBL/GenBank/DDBJ databases">
        <title>Actinomadura physcomitrii sp. nov., a novel actinomycete isolated from moss [Physcomitrium sphaericum (Ludw) Fuernr].</title>
        <authorList>
            <person name="Zhuang X."/>
            <person name="Liu C."/>
        </authorList>
    </citation>
    <scope>NUCLEOTIDE SEQUENCE [LARGE SCALE GENOMIC DNA]</scope>
    <source>
        <strain evidence="1 2">HMC1</strain>
    </source>
</reference>
<gene>
    <name evidence="1" type="ORF">F8566_44545</name>
</gene>
<comment type="caution">
    <text evidence="1">The sequence shown here is derived from an EMBL/GenBank/DDBJ whole genome shotgun (WGS) entry which is preliminary data.</text>
</comment>
<sequence length="73" mass="8308">MIVELSTRRVLCTVSDQAEIEPGYMYSYPKGSNAEEMEQAKYEDSRRHVVGAGSEKLERLLNSLQRGHFDLTS</sequence>